<dbReference type="InterPro" id="IPR016169">
    <property type="entry name" value="FAD-bd_PCMH_sub2"/>
</dbReference>
<dbReference type="Pfam" id="PF01595">
    <property type="entry name" value="CNNM"/>
    <property type="match status" value="1"/>
</dbReference>
<evidence type="ECO:0000259" key="13">
    <source>
        <dbReference type="PROSITE" id="PS51371"/>
    </source>
</evidence>
<dbReference type="PROSITE" id="PS51371">
    <property type="entry name" value="CBS"/>
    <property type="match status" value="2"/>
</dbReference>
<keyword evidence="5" id="KW-0677">Repeat</keyword>
<dbReference type="Pfam" id="PF00571">
    <property type="entry name" value="CBS"/>
    <property type="match status" value="1"/>
</dbReference>
<dbReference type="InterPro" id="IPR002550">
    <property type="entry name" value="CNNM"/>
</dbReference>
<keyword evidence="4 10" id="KW-0812">Transmembrane</keyword>
<feature type="domain" description="CBS" evidence="13">
    <location>
        <begin position="221"/>
        <end position="287"/>
    </location>
</feature>
<feature type="domain" description="CNNM transmembrane" evidence="14">
    <location>
        <begin position="1"/>
        <end position="202"/>
    </location>
</feature>
<evidence type="ECO:0000256" key="10">
    <source>
        <dbReference type="PROSITE-ProRule" id="PRU01193"/>
    </source>
</evidence>
<dbReference type="SMART" id="SM01091">
    <property type="entry name" value="CorC_HlyC"/>
    <property type="match status" value="1"/>
</dbReference>
<protein>
    <submittedName>
        <fullName evidence="15">HlyC/CorC family transporter</fullName>
    </submittedName>
</protein>
<dbReference type="InterPro" id="IPR036318">
    <property type="entry name" value="FAD-bd_PCMH-like_sf"/>
</dbReference>
<dbReference type="PROSITE" id="PS51846">
    <property type="entry name" value="CNNM"/>
    <property type="match status" value="1"/>
</dbReference>
<dbReference type="GO" id="GO:0005886">
    <property type="term" value="C:plasma membrane"/>
    <property type="evidence" value="ECO:0007669"/>
    <property type="project" value="UniProtKB-SubCell"/>
</dbReference>
<dbReference type="PANTHER" id="PTHR43099">
    <property type="entry name" value="UPF0053 PROTEIN YRKA"/>
    <property type="match status" value="1"/>
</dbReference>
<feature type="compositionally biased region" description="Acidic residues" evidence="11">
    <location>
        <begin position="453"/>
        <end position="464"/>
    </location>
</feature>
<keyword evidence="8 10" id="KW-0472">Membrane</keyword>
<keyword evidence="12" id="KW-0732">Signal</keyword>
<evidence type="ECO:0000256" key="4">
    <source>
        <dbReference type="ARBA" id="ARBA00022692"/>
    </source>
</evidence>
<dbReference type="AlphaFoldDB" id="A0A5C5BE26"/>
<evidence type="ECO:0000313" key="16">
    <source>
        <dbReference type="Proteomes" id="UP000313849"/>
    </source>
</evidence>
<comment type="caution">
    <text evidence="15">The sequence shown here is derived from an EMBL/GenBank/DDBJ whole genome shotgun (WGS) entry which is preliminary data.</text>
</comment>
<dbReference type="Gene3D" id="3.10.580.10">
    <property type="entry name" value="CBS-domain"/>
    <property type="match status" value="1"/>
</dbReference>
<feature type="chain" id="PRO_5039005754" evidence="12">
    <location>
        <begin position="23"/>
        <end position="531"/>
    </location>
</feature>
<dbReference type="InterPro" id="IPR044751">
    <property type="entry name" value="Ion_transp-like_CBS"/>
</dbReference>
<dbReference type="RefSeq" id="WP_139986647.1">
    <property type="nucleotide sequence ID" value="NZ_VENP01000021.1"/>
</dbReference>
<evidence type="ECO:0000256" key="3">
    <source>
        <dbReference type="ARBA" id="ARBA00022475"/>
    </source>
</evidence>
<feature type="signal peptide" evidence="12">
    <location>
        <begin position="1"/>
        <end position="22"/>
    </location>
</feature>
<comment type="subcellular location">
    <subcellularLocation>
        <location evidence="1">Cell membrane</location>
        <topology evidence="1">Multi-pass membrane protein</topology>
    </subcellularLocation>
</comment>
<dbReference type="InterPro" id="IPR005170">
    <property type="entry name" value="Transptr-assoc_dom"/>
</dbReference>
<feature type="compositionally biased region" description="Basic and acidic residues" evidence="11">
    <location>
        <begin position="465"/>
        <end position="490"/>
    </location>
</feature>
<organism evidence="15 16">
    <name type="scientific">Miniimonas arenae</name>
    <dbReference type="NCBI Taxonomy" id="676201"/>
    <lineage>
        <taxon>Bacteria</taxon>
        <taxon>Bacillati</taxon>
        <taxon>Actinomycetota</taxon>
        <taxon>Actinomycetes</taxon>
        <taxon>Micrococcales</taxon>
        <taxon>Beutenbergiaceae</taxon>
        <taxon>Miniimonas</taxon>
    </lineage>
</organism>
<comment type="similarity">
    <text evidence="2">Belongs to the UPF0053 family.</text>
</comment>
<dbReference type="GO" id="GO:0050660">
    <property type="term" value="F:flavin adenine dinucleotide binding"/>
    <property type="evidence" value="ECO:0007669"/>
    <property type="project" value="InterPro"/>
</dbReference>
<evidence type="ECO:0000313" key="15">
    <source>
        <dbReference type="EMBL" id="TNU74805.1"/>
    </source>
</evidence>
<reference evidence="15 16" key="1">
    <citation type="submission" date="2019-06" db="EMBL/GenBank/DDBJ databases">
        <title>Draft genome sequence of Miniimonas arenae KCTC 19750T isolated from sea sand.</title>
        <authorList>
            <person name="Park S.-J."/>
        </authorList>
    </citation>
    <scope>NUCLEOTIDE SEQUENCE [LARGE SCALE GENOMIC DNA]</scope>
    <source>
        <strain evidence="15 16">KCTC 19750</strain>
    </source>
</reference>
<dbReference type="Gene3D" id="3.30.465.10">
    <property type="match status" value="1"/>
</dbReference>
<keyword evidence="3" id="KW-1003">Cell membrane</keyword>
<evidence type="ECO:0000256" key="2">
    <source>
        <dbReference type="ARBA" id="ARBA00006337"/>
    </source>
</evidence>
<evidence type="ECO:0000256" key="9">
    <source>
        <dbReference type="PROSITE-ProRule" id="PRU00703"/>
    </source>
</evidence>
<dbReference type="CDD" id="cd04590">
    <property type="entry name" value="CBS_pair_CorC_HlyC_assoc"/>
    <property type="match status" value="1"/>
</dbReference>
<evidence type="ECO:0000256" key="11">
    <source>
        <dbReference type="SAM" id="MobiDB-lite"/>
    </source>
</evidence>
<evidence type="ECO:0000256" key="5">
    <source>
        <dbReference type="ARBA" id="ARBA00022737"/>
    </source>
</evidence>
<dbReference type="OrthoDB" id="110231at2"/>
<accession>A0A5C5BE26</accession>
<evidence type="ECO:0000259" key="14">
    <source>
        <dbReference type="PROSITE" id="PS51846"/>
    </source>
</evidence>
<dbReference type="InterPro" id="IPR051676">
    <property type="entry name" value="UPF0053_domain"/>
</dbReference>
<feature type="region of interest" description="Disordered" evidence="11">
    <location>
        <begin position="452"/>
        <end position="531"/>
    </location>
</feature>
<sequence length="531" mass="56519">MTQVLLLLLAMALVAACGAFVAAEFSFITVGRAQVESQAQRGDRRAVGVLAALRTLSTQLSGAQVGITVTNLAIGFLAEPAIAELIRPVLLDWGVSESAVSTWAVTIGLVAATVITMVFGELVPKNLAIARPMGTAKAVAGFQRGFTRAVAWPIRLFNGTANRLLRAVGIEPQEELASARSAEELSALVKHSAKEGTLALETAELVERSLAFGDRRARDAMTPRSRMIALDSTDTVAELIDRACSSGHSRFPVIDITEDEEGHSEAEVRGIAHIRAALAVPYDERATTLIGPFVRPAIICPDSIPLDELMDDLRAGGLQMAVLIDEFDSIAGLVTLEDLVEEIVGEVRDEHDEDERAPSSDGAGVWTLPGLMRTDEATEILDVAVPEDEAWETLGGLVTAHLERFPDVGDVAEVTSAHVPGVDDSLLRFEVLELDGRRVELLKVEVVPLRAEGDDEKDENEDDGDTRGADASDAHDALDGEPRDPQDSRLGDATGPELGDVRSLVVGVEPGADAGGSRDAGPADSRTEEER</sequence>
<evidence type="ECO:0000256" key="8">
    <source>
        <dbReference type="ARBA" id="ARBA00023136"/>
    </source>
</evidence>
<feature type="domain" description="CBS" evidence="13">
    <location>
        <begin position="293"/>
        <end position="350"/>
    </location>
</feature>
<evidence type="ECO:0000256" key="6">
    <source>
        <dbReference type="ARBA" id="ARBA00022989"/>
    </source>
</evidence>
<dbReference type="EMBL" id="VENP01000021">
    <property type="protein sequence ID" value="TNU74805.1"/>
    <property type="molecule type" value="Genomic_DNA"/>
</dbReference>
<dbReference type="Pfam" id="PF03471">
    <property type="entry name" value="CorC_HlyC"/>
    <property type="match status" value="1"/>
</dbReference>
<dbReference type="InterPro" id="IPR000644">
    <property type="entry name" value="CBS_dom"/>
</dbReference>
<proteinExistence type="inferred from homology"/>
<dbReference type="PANTHER" id="PTHR43099:SF6">
    <property type="entry name" value="UPF0053 PROTEIN RV1842C"/>
    <property type="match status" value="1"/>
</dbReference>
<gene>
    <name evidence="15" type="ORF">FH969_07195</name>
</gene>
<evidence type="ECO:0000256" key="1">
    <source>
        <dbReference type="ARBA" id="ARBA00004651"/>
    </source>
</evidence>
<dbReference type="Proteomes" id="UP000313849">
    <property type="component" value="Unassembled WGS sequence"/>
</dbReference>
<keyword evidence="7 9" id="KW-0129">CBS domain</keyword>
<dbReference type="InterPro" id="IPR046342">
    <property type="entry name" value="CBS_dom_sf"/>
</dbReference>
<dbReference type="SUPFAM" id="SSF56176">
    <property type="entry name" value="FAD-binding/transporter-associated domain-like"/>
    <property type="match status" value="1"/>
</dbReference>
<keyword evidence="6 10" id="KW-1133">Transmembrane helix</keyword>
<evidence type="ECO:0000256" key="7">
    <source>
        <dbReference type="ARBA" id="ARBA00023122"/>
    </source>
</evidence>
<dbReference type="SUPFAM" id="SSF54631">
    <property type="entry name" value="CBS-domain pair"/>
    <property type="match status" value="1"/>
</dbReference>
<keyword evidence="16" id="KW-1185">Reference proteome</keyword>
<evidence type="ECO:0000256" key="12">
    <source>
        <dbReference type="SAM" id="SignalP"/>
    </source>
</evidence>
<name>A0A5C5BE26_9MICO</name>